<keyword evidence="5" id="KW-1133">Transmembrane helix</keyword>
<dbReference type="PANTHER" id="PTHR42749">
    <property type="entry name" value="CELL SHAPE-DETERMINING PROTEIN MREB"/>
    <property type="match status" value="1"/>
</dbReference>
<accession>A0A0G3GTI3</accession>
<evidence type="ECO:0000313" key="6">
    <source>
        <dbReference type="EMBL" id="AKK03860.1"/>
    </source>
</evidence>
<dbReference type="InterPro" id="IPR043129">
    <property type="entry name" value="ATPase_NBD"/>
</dbReference>
<dbReference type="OrthoDB" id="9766019at2"/>
<dbReference type="Pfam" id="PF00012">
    <property type="entry name" value="HSP70"/>
    <property type="match status" value="1"/>
</dbReference>
<evidence type="ECO:0000313" key="7">
    <source>
        <dbReference type="Proteomes" id="UP000035368"/>
    </source>
</evidence>
<proteinExistence type="predicted"/>
<sequence>MNDAWHFGIDFGTSNTSAAHTAPLSGAVETVSLTHRSNLMPSAVYREDGEIFAGDTALLRGRRSPAQLLLSPKRYIDHDTVQLGGQDADLLELISAVIGAALERAKAQHAGTDPETVTLTHPEAWSVHSVGQLVAATKRAGVAEEKIRTISEPRAAAVHYAAQQHVEPGKHVAVFDFGGGTLDIAVLQSQPDGNFRVVSAKGDNSLGGRTVDNLMFRWLITQLEHDDPDFADYVRNAPISVMHSLEENVREAKEILSDASSATVSISTPQGEQDILITREEFNSLIDPSVERAVELTRAALSQAGVSSSDTPLYLTGGSSRIPHVHNRLSELGQVQTLDDPKTVVSRGAVRATLHGFTEGTDGQVRQPIAPTAVPSSPAATPQTNAFATPPQGSTPGNPAGPSSPFGTPPSSHQSSTSSVGASAVNFTPTEKPGGGKMKLILAGIAAVVVLGAGAMIIPNMMGGNSQPKFQISPQLQDTHLARLDGQVVDYMPAAFLEKVKSCSEDEEAFKSYEYKFAQGTKTRTCYLATLTDAPKDNSFYKGNVNILKGDEAKNLQKKFDEMPDTSKVVLQKAKGNQPAVYSVVNDKETYIQVYYEKQGTMISKGEYGSMPPGEFEEWAKYFGFLEK</sequence>
<dbReference type="PANTHER" id="PTHR42749:SF1">
    <property type="entry name" value="CELL SHAPE-DETERMINING PROTEIN MREB"/>
    <property type="match status" value="1"/>
</dbReference>
<keyword evidence="5" id="KW-0472">Membrane</keyword>
<dbReference type="PATRIC" id="fig|1050174.4.peg.2038"/>
<feature type="transmembrane region" description="Helical" evidence="5">
    <location>
        <begin position="440"/>
        <end position="459"/>
    </location>
</feature>
<keyword evidence="3" id="KW-0143">Chaperone</keyword>
<evidence type="ECO:0000256" key="3">
    <source>
        <dbReference type="ARBA" id="ARBA00023186"/>
    </source>
</evidence>
<evidence type="ECO:0000256" key="5">
    <source>
        <dbReference type="SAM" id="Phobius"/>
    </source>
</evidence>
<dbReference type="AlphaFoldDB" id="A0A0G3GTI3"/>
<reference evidence="6 7" key="1">
    <citation type="submission" date="2015-05" db="EMBL/GenBank/DDBJ databases">
        <title>Complete genome sequence of Corynebacterium epidermidicanis DSM 45586, isolated from the skin of a dog suffering from pruritus.</title>
        <authorList>
            <person name="Ruckert C."/>
            <person name="Albersmeier A."/>
            <person name="Winkler A."/>
            <person name="Tauch A."/>
        </authorList>
    </citation>
    <scope>NUCLEOTIDE SEQUENCE [LARGE SCALE GENOMIC DNA]</scope>
    <source>
        <strain evidence="6 7">DSM 45586</strain>
    </source>
</reference>
<evidence type="ECO:0000256" key="4">
    <source>
        <dbReference type="SAM" id="MobiDB-lite"/>
    </source>
</evidence>
<keyword evidence="1" id="KW-0547">Nucleotide-binding</keyword>
<keyword evidence="5" id="KW-0812">Transmembrane</keyword>
<feature type="compositionally biased region" description="Polar residues" evidence="4">
    <location>
        <begin position="383"/>
        <end position="397"/>
    </location>
</feature>
<dbReference type="SUPFAM" id="SSF53067">
    <property type="entry name" value="Actin-like ATPase domain"/>
    <property type="match status" value="2"/>
</dbReference>
<dbReference type="GO" id="GO:0005524">
    <property type="term" value="F:ATP binding"/>
    <property type="evidence" value="ECO:0007669"/>
    <property type="project" value="UniProtKB-KW"/>
</dbReference>
<dbReference type="RefSeq" id="WP_052843509.1">
    <property type="nucleotide sequence ID" value="NZ_CP011541.1"/>
</dbReference>
<organism evidence="6 7">
    <name type="scientific">Corynebacterium epidermidicanis</name>
    <dbReference type="NCBI Taxonomy" id="1050174"/>
    <lineage>
        <taxon>Bacteria</taxon>
        <taxon>Bacillati</taxon>
        <taxon>Actinomycetota</taxon>
        <taxon>Actinomycetes</taxon>
        <taxon>Mycobacteriales</taxon>
        <taxon>Corynebacteriaceae</taxon>
        <taxon>Corynebacterium</taxon>
    </lineage>
</organism>
<evidence type="ECO:0000256" key="1">
    <source>
        <dbReference type="ARBA" id="ARBA00022741"/>
    </source>
</evidence>
<protein>
    <submittedName>
        <fullName evidence="6">Chaperone protein HscA</fullName>
    </submittedName>
</protein>
<dbReference type="Gene3D" id="3.90.640.10">
    <property type="entry name" value="Actin, Chain A, domain 4"/>
    <property type="match status" value="1"/>
</dbReference>
<keyword evidence="2" id="KW-0067">ATP-binding</keyword>
<keyword evidence="7" id="KW-1185">Reference proteome</keyword>
<dbReference type="KEGG" id="cei:CEPID_10105"/>
<name>A0A0G3GTI3_9CORY</name>
<feature type="compositionally biased region" description="Low complexity" evidence="4">
    <location>
        <begin position="370"/>
        <end position="382"/>
    </location>
</feature>
<dbReference type="Proteomes" id="UP000035368">
    <property type="component" value="Chromosome"/>
</dbReference>
<dbReference type="GO" id="GO:0140662">
    <property type="term" value="F:ATP-dependent protein folding chaperone"/>
    <property type="evidence" value="ECO:0007669"/>
    <property type="project" value="InterPro"/>
</dbReference>
<feature type="region of interest" description="Disordered" evidence="4">
    <location>
        <begin position="355"/>
        <end position="433"/>
    </location>
</feature>
<feature type="compositionally biased region" description="Low complexity" evidence="4">
    <location>
        <begin position="400"/>
        <end position="425"/>
    </location>
</feature>
<dbReference type="EMBL" id="CP011541">
    <property type="protein sequence ID" value="AKK03860.1"/>
    <property type="molecule type" value="Genomic_DNA"/>
</dbReference>
<dbReference type="Gene3D" id="3.30.420.40">
    <property type="match status" value="2"/>
</dbReference>
<dbReference type="STRING" id="1050174.CEPID_10105"/>
<evidence type="ECO:0000256" key="2">
    <source>
        <dbReference type="ARBA" id="ARBA00022840"/>
    </source>
</evidence>
<gene>
    <name evidence="6" type="ORF">CEPID_10105</name>
</gene>
<dbReference type="InterPro" id="IPR013126">
    <property type="entry name" value="Hsp_70_fam"/>
</dbReference>